<gene>
    <name evidence="2" type="ORF">QJS04_geneDACA010780</name>
</gene>
<reference evidence="2" key="1">
    <citation type="journal article" date="2023" name="Nat. Commun.">
        <title>Diploid and tetraploid genomes of Acorus and the evolution of monocots.</title>
        <authorList>
            <person name="Ma L."/>
            <person name="Liu K.W."/>
            <person name="Li Z."/>
            <person name="Hsiao Y.Y."/>
            <person name="Qi Y."/>
            <person name="Fu T."/>
            <person name="Tang G.D."/>
            <person name="Zhang D."/>
            <person name="Sun W.H."/>
            <person name="Liu D.K."/>
            <person name="Li Y."/>
            <person name="Chen G.Z."/>
            <person name="Liu X.D."/>
            <person name="Liao X.Y."/>
            <person name="Jiang Y.T."/>
            <person name="Yu X."/>
            <person name="Hao Y."/>
            <person name="Huang J."/>
            <person name="Zhao X.W."/>
            <person name="Ke S."/>
            <person name="Chen Y.Y."/>
            <person name="Wu W.L."/>
            <person name="Hsu J.L."/>
            <person name="Lin Y.F."/>
            <person name="Huang M.D."/>
            <person name="Li C.Y."/>
            <person name="Huang L."/>
            <person name="Wang Z.W."/>
            <person name="Zhao X."/>
            <person name="Zhong W.Y."/>
            <person name="Peng D.H."/>
            <person name="Ahmad S."/>
            <person name="Lan S."/>
            <person name="Zhang J.S."/>
            <person name="Tsai W.C."/>
            <person name="Van de Peer Y."/>
            <person name="Liu Z.J."/>
        </authorList>
    </citation>
    <scope>NUCLEOTIDE SEQUENCE</scope>
    <source>
        <strain evidence="2">SCP</strain>
    </source>
</reference>
<evidence type="ECO:0000256" key="1">
    <source>
        <dbReference type="SAM" id="MobiDB-lite"/>
    </source>
</evidence>
<evidence type="ECO:0000313" key="3">
    <source>
        <dbReference type="Proteomes" id="UP001179952"/>
    </source>
</evidence>
<accession>A0AAV9BCT5</accession>
<protein>
    <submittedName>
        <fullName evidence="2">Uncharacterized protein</fullName>
    </submittedName>
</protein>
<dbReference type="EMBL" id="JAUJYN010000004">
    <property type="protein sequence ID" value="KAK1274265.1"/>
    <property type="molecule type" value="Genomic_DNA"/>
</dbReference>
<proteinExistence type="predicted"/>
<comment type="caution">
    <text evidence="2">The sequence shown here is derived from an EMBL/GenBank/DDBJ whole genome shotgun (WGS) entry which is preliminary data.</text>
</comment>
<dbReference type="Proteomes" id="UP001179952">
    <property type="component" value="Unassembled WGS sequence"/>
</dbReference>
<sequence>MDEIVACAEQSIPSVGMCFHYEDEVQMFYNNFAHKGGFGISKIHGKKDENGRQRNGKHVPSGKNAFKA</sequence>
<evidence type="ECO:0000313" key="2">
    <source>
        <dbReference type="EMBL" id="KAK1274265.1"/>
    </source>
</evidence>
<organism evidence="2 3">
    <name type="scientific">Acorus gramineus</name>
    <name type="common">Dwarf sweet flag</name>
    <dbReference type="NCBI Taxonomy" id="55184"/>
    <lineage>
        <taxon>Eukaryota</taxon>
        <taxon>Viridiplantae</taxon>
        <taxon>Streptophyta</taxon>
        <taxon>Embryophyta</taxon>
        <taxon>Tracheophyta</taxon>
        <taxon>Spermatophyta</taxon>
        <taxon>Magnoliopsida</taxon>
        <taxon>Liliopsida</taxon>
        <taxon>Acoraceae</taxon>
        <taxon>Acorus</taxon>
    </lineage>
</organism>
<reference evidence="2" key="2">
    <citation type="submission" date="2023-06" db="EMBL/GenBank/DDBJ databases">
        <authorList>
            <person name="Ma L."/>
            <person name="Liu K.-W."/>
            <person name="Li Z."/>
            <person name="Hsiao Y.-Y."/>
            <person name="Qi Y."/>
            <person name="Fu T."/>
            <person name="Tang G."/>
            <person name="Zhang D."/>
            <person name="Sun W.-H."/>
            <person name="Liu D.-K."/>
            <person name="Li Y."/>
            <person name="Chen G.-Z."/>
            <person name="Liu X.-D."/>
            <person name="Liao X.-Y."/>
            <person name="Jiang Y.-T."/>
            <person name="Yu X."/>
            <person name="Hao Y."/>
            <person name="Huang J."/>
            <person name="Zhao X.-W."/>
            <person name="Ke S."/>
            <person name="Chen Y.-Y."/>
            <person name="Wu W.-L."/>
            <person name="Hsu J.-L."/>
            <person name="Lin Y.-F."/>
            <person name="Huang M.-D."/>
            <person name="Li C.-Y."/>
            <person name="Huang L."/>
            <person name="Wang Z.-W."/>
            <person name="Zhao X."/>
            <person name="Zhong W.-Y."/>
            <person name="Peng D.-H."/>
            <person name="Ahmad S."/>
            <person name="Lan S."/>
            <person name="Zhang J.-S."/>
            <person name="Tsai W.-C."/>
            <person name="Van De Peer Y."/>
            <person name="Liu Z.-J."/>
        </authorList>
    </citation>
    <scope>NUCLEOTIDE SEQUENCE</scope>
    <source>
        <strain evidence="2">SCP</strain>
        <tissue evidence="2">Leaves</tissue>
    </source>
</reference>
<feature type="region of interest" description="Disordered" evidence="1">
    <location>
        <begin position="43"/>
        <end position="68"/>
    </location>
</feature>
<name>A0AAV9BCT5_ACOGR</name>
<keyword evidence="3" id="KW-1185">Reference proteome</keyword>
<dbReference type="AlphaFoldDB" id="A0AAV9BCT5"/>